<dbReference type="AlphaFoldDB" id="A0A1I2CH71"/>
<protein>
    <recommendedName>
        <fullName evidence="3">Sulfotransferase family protein</fullName>
    </recommendedName>
</protein>
<gene>
    <name evidence="1" type="ORF">SAMN04488523_109125</name>
</gene>
<dbReference type="PANTHER" id="PTHR36978:SF4">
    <property type="entry name" value="P-LOOP CONTAINING NUCLEOSIDE TRIPHOSPHATE HYDROLASE PROTEIN"/>
    <property type="match status" value="1"/>
</dbReference>
<dbReference type="Proteomes" id="UP000198977">
    <property type="component" value="Unassembled WGS sequence"/>
</dbReference>
<evidence type="ECO:0000313" key="1">
    <source>
        <dbReference type="EMBL" id="SFE67729.1"/>
    </source>
</evidence>
<reference evidence="1 2" key="1">
    <citation type="submission" date="2016-10" db="EMBL/GenBank/DDBJ databases">
        <authorList>
            <person name="de Groot N.N."/>
        </authorList>
    </citation>
    <scope>NUCLEOTIDE SEQUENCE [LARGE SCALE GENOMIC DNA]</scope>
    <source>
        <strain evidence="1 2">DSM 11443</strain>
    </source>
</reference>
<evidence type="ECO:0000313" key="2">
    <source>
        <dbReference type="Proteomes" id="UP000198977"/>
    </source>
</evidence>
<dbReference type="SUPFAM" id="SSF52540">
    <property type="entry name" value="P-loop containing nucleoside triphosphate hydrolases"/>
    <property type="match status" value="1"/>
</dbReference>
<name>A0A1I2CH71_9RHOB</name>
<accession>A0A1I2CH71</accession>
<dbReference type="RefSeq" id="WP_093924372.1">
    <property type="nucleotide sequence ID" value="NZ_FOMW01000009.1"/>
</dbReference>
<dbReference type="STRING" id="74348.SAMN04488523_109125"/>
<dbReference type="PANTHER" id="PTHR36978">
    <property type="entry name" value="P-LOOP CONTAINING NUCLEOTIDE TRIPHOSPHATE HYDROLASE"/>
    <property type="match status" value="1"/>
</dbReference>
<evidence type="ECO:0008006" key="3">
    <source>
        <dbReference type="Google" id="ProtNLM"/>
    </source>
</evidence>
<dbReference type="Gene3D" id="3.40.50.300">
    <property type="entry name" value="P-loop containing nucleotide triphosphate hydrolases"/>
    <property type="match status" value="1"/>
</dbReference>
<organism evidence="1 2">
    <name type="scientific">Sulfitobacter brevis</name>
    <dbReference type="NCBI Taxonomy" id="74348"/>
    <lineage>
        <taxon>Bacteria</taxon>
        <taxon>Pseudomonadati</taxon>
        <taxon>Pseudomonadota</taxon>
        <taxon>Alphaproteobacteria</taxon>
        <taxon>Rhodobacterales</taxon>
        <taxon>Roseobacteraceae</taxon>
        <taxon>Sulfitobacter</taxon>
    </lineage>
</organism>
<keyword evidence="2" id="KW-1185">Reference proteome</keyword>
<dbReference type="InterPro" id="IPR027417">
    <property type="entry name" value="P-loop_NTPase"/>
</dbReference>
<dbReference type="EMBL" id="FOMW01000009">
    <property type="protein sequence ID" value="SFE67729.1"/>
    <property type="molecule type" value="Genomic_DNA"/>
</dbReference>
<sequence length="212" mass="23849">MSRTHIVNLGLPKTGTTTLTDALRLAGLTVADWKIRDGQSANPEIKGMHVGKIIYADYFVSGDPLARLDEFDVINEMSAVRHDRSLWPQTDWGLLSAIIEHHPGVKFVMTWRDPAKTANSMMRWNNLGKRRLPQADIPGLPRGFGSTEAELARWLEGHYRFCRQVFKGADNFLEYDIEAPDAQARVAGYLGLDLPWWGQSNVGKPEHPDEVV</sequence>
<dbReference type="OrthoDB" id="7833823at2"/>
<proteinExistence type="predicted"/>